<comment type="subcellular location">
    <subcellularLocation>
        <location evidence="1">Cell inner membrane</location>
        <topology evidence="1">Multi-pass membrane protein</topology>
    </subcellularLocation>
</comment>
<evidence type="ECO:0000256" key="9">
    <source>
        <dbReference type="SAM" id="Phobius"/>
    </source>
</evidence>
<dbReference type="PANTHER" id="PTHR35011:SF2">
    <property type="entry name" value="2,3-DIKETO-L-GULONATE TRAP TRANSPORTER SMALL PERMEASE PROTEIN YIAM"/>
    <property type="match status" value="1"/>
</dbReference>
<proteinExistence type="inferred from homology"/>
<evidence type="ECO:0000313" key="11">
    <source>
        <dbReference type="EMBL" id="KIL34372.1"/>
    </source>
</evidence>
<evidence type="ECO:0000256" key="5">
    <source>
        <dbReference type="ARBA" id="ARBA00022692"/>
    </source>
</evidence>
<protein>
    <recommendedName>
        <fullName evidence="10">Tripartite ATP-independent periplasmic transporters DctQ component domain-containing protein</fullName>
    </recommendedName>
</protein>
<keyword evidence="5 9" id="KW-0812">Transmembrane</keyword>
<organism evidence="11 12">
    <name type="scientific">Cohnella kolymensis</name>
    <dbReference type="NCBI Taxonomy" id="1590652"/>
    <lineage>
        <taxon>Bacteria</taxon>
        <taxon>Bacillati</taxon>
        <taxon>Bacillota</taxon>
        <taxon>Bacilli</taxon>
        <taxon>Bacillales</taxon>
        <taxon>Paenibacillaceae</taxon>
        <taxon>Cohnella</taxon>
    </lineage>
</organism>
<gene>
    <name evidence="11" type="ORF">SD71_20305</name>
</gene>
<reference evidence="11 12" key="1">
    <citation type="submission" date="2014-12" db="EMBL/GenBank/DDBJ databases">
        <title>Draft genome sequence of Cohnella kolymensis strain B-2846.</title>
        <authorList>
            <person name="Karlyshev A.V."/>
            <person name="Kudryashova E.B."/>
        </authorList>
    </citation>
    <scope>NUCLEOTIDE SEQUENCE [LARGE SCALE GENOMIC DNA]</scope>
    <source>
        <strain evidence="11 12">VKM B-2846</strain>
    </source>
</reference>
<evidence type="ECO:0000256" key="8">
    <source>
        <dbReference type="ARBA" id="ARBA00038436"/>
    </source>
</evidence>
<keyword evidence="6 9" id="KW-1133">Transmembrane helix</keyword>
<sequence>MLARIEKWFVGLNRLVIGILIIIMFLLVMGNVTARYFFESSFNWAEELASTIMIWITFLGIGLAMREGQIVAIETLYDYIPKRIAQYVRALVVLVVIAFMGFLVYLGFSYSKVTMSQLSASLRWPLGLIYMAVPIGSILFILHVIAIFRSMVNGSLVSSTLTYQDEIGGESRD</sequence>
<comment type="similarity">
    <text evidence="8">Belongs to the TRAP transporter small permease family.</text>
</comment>
<keyword evidence="12" id="KW-1185">Reference proteome</keyword>
<keyword evidence="2" id="KW-0813">Transport</keyword>
<evidence type="ECO:0000256" key="4">
    <source>
        <dbReference type="ARBA" id="ARBA00022519"/>
    </source>
</evidence>
<dbReference type="Pfam" id="PF04290">
    <property type="entry name" value="DctQ"/>
    <property type="match status" value="1"/>
</dbReference>
<evidence type="ECO:0000256" key="2">
    <source>
        <dbReference type="ARBA" id="ARBA00022448"/>
    </source>
</evidence>
<evidence type="ECO:0000259" key="10">
    <source>
        <dbReference type="Pfam" id="PF04290"/>
    </source>
</evidence>
<comment type="caution">
    <text evidence="11">The sequence shown here is derived from an EMBL/GenBank/DDBJ whole genome shotgun (WGS) entry which is preliminary data.</text>
</comment>
<evidence type="ECO:0000256" key="1">
    <source>
        <dbReference type="ARBA" id="ARBA00004429"/>
    </source>
</evidence>
<evidence type="ECO:0000313" key="12">
    <source>
        <dbReference type="Proteomes" id="UP000054526"/>
    </source>
</evidence>
<dbReference type="InterPro" id="IPR007387">
    <property type="entry name" value="TRAP_DctQ"/>
</dbReference>
<feature type="transmembrane region" description="Helical" evidence="9">
    <location>
        <begin position="48"/>
        <end position="66"/>
    </location>
</feature>
<dbReference type="PANTHER" id="PTHR35011">
    <property type="entry name" value="2,3-DIKETO-L-GULONATE TRAP TRANSPORTER SMALL PERMEASE PROTEIN YIAM"/>
    <property type="match status" value="1"/>
</dbReference>
<feature type="transmembrane region" description="Helical" evidence="9">
    <location>
        <begin position="128"/>
        <end position="148"/>
    </location>
</feature>
<evidence type="ECO:0000256" key="6">
    <source>
        <dbReference type="ARBA" id="ARBA00022989"/>
    </source>
</evidence>
<feature type="transmembrane region" description="Helical" evidence="9">
    <location>
        <begin position="12"/>
        <end position="36"/>
    </location>
</feature>
<keyword evidence="4" id="KW-0997">Cell inner membrane</keyword>
<dbReference type="EMBL" id="JXAL01000033">
    <property type="protein sequence ID" value="KIL34372.1"/>
    <property type="molecule type" value="Genomic_DNA"/>
</dbReference>
<name>A0ABR5A0B7_9BACL</name>
<keyword evidence="7 9" id="KW-0472">Membrane</keyword>
<evidence type="ECO:0000256" key="7">
    <source>
        <dbReference type="ARBA" id="ARBA00023136"/>
    </source>
</evidence>
<accession>A0ABR5A0B7</accession>
<evidence type="ECO:0000256" key="3">
    <source>
        <dbReference type="ARBA" id="ARBA00022475"/>
    </source>
</evidence>
<dbReference type="InterPro" id="IPR055348">
    <property type="entry name" value="DctQ"/>
</dbReference>
<dbReference type="RefSeq" id="WP_041067388.1">
    <property type="nucleotide sequence ID" value="NZ_JXAL01000033.1"/>
</dbReference>
<dbReference type="Proteomes" id="UP000054526">
    <property type="component" value="Unassembled WGS sequence"/>
</dbReference>
<keyword evidence="3" id="KW-1003">Cell membrane</keyword>
<feature type="domain" description="Tripartite ATP-independent periplasmic transporters DctQ component" evidence="10">
    <location>
        <begin position="24"/>
        <end position="150"/>
    </location>
</feature>
<feature type="transmembrane region" description="Helical" evidence="9">
    <location>
        <begin position="87"/>
        <end position="108"/>
    </location>
</feature>